<accession>A0A9P5P3J7</accession>
<feature type="region of interest" description="Disordered" evidence="1">
    <location>
        <begin position="160"/>
        <end position="183"/>
    </location>
</feature>
<dbReference type="OrthoDB" id="3264316at2759"/>
<comment type="caution">
    <text evidence="2">The sequence shown here is derived from an EMBL/GenBank/DDBJ whole genome shotgun (WGS) entry which is preliminary data.</text>
</comment>
<keyword evidence="3" id="KW-1185">Reference proteome</keyword>
<evidence type="ECO:0000313" key="3">
    <source>
        <dbReference type="Proteomes" id="UP000724874"/>
    </source>
</evidence>
<proteinExistence type="predicted"/>
<feature type="compositionally biased region" description="Polar residues" evidence="1">
    <location>
        <begin position="163"/>
        <end position="183"/>
    </location>
</feature>
<organism evidence="2 3">
    <name type="scientific">Gymnopilus junonius</name>
    <name type="common">Spectacular rustgill mushroom</name>
    <name type="synonym">Gymnopilus spectabilis subsp. junonius</name>
    <dbReference type="NCBI Taxonomy" id="109634"/>
    <lineage>
        <taxon>Eukaryota</taxon>
        <taxon>Fungi</taxon>
        <taxon>Dikarya</taxon>
        <taxon>Basidiomycota</taxon>
        <taxon>Agaricomycotina</taxon>
        <taxon>Agaricomycetes</taxon>
        <taxon>Agaricomycetidae</taxon>
        <taxon>Agaricales</taxon>
        <taxon>Agaricineae</taxon>
        <taxon>Hymenogastraceae</taxon>
        <taxon>Gymnopilus</taxon>
    </lineage>
</organism>
<reference evidence="2" key="1">
    <citation type="submission" date="2020-11" db="EMBL/GenBank/DDBJ databases">
        <authorList>
            <consortium name="DOE Joint Genome Institute"/>
            <person name="Ahrendt S."/>
            <person name="Riley R."/>
            <person name="Andreopoulos W."/>
            <person name="LaButti K."/>
            <person name="Pangilinan J."/>
            <person name="Ruiz-duenas F.J."/>
            <person name="Barrasa J.M."/>
            <person name="Sanchez-Garcia M."/>
            <person name="Camarero S."/>
            <person name="Miyauchi S."/>
            <person name="Serrano A."/>
            <person name="Linde D."/>
            <person name="Babiker R."/>
            <person name="Drula E."/>
            <person name="Ayuso-Fernandez I."/>
            <person name="Pacheco R."/>
            <person name="Padilla G."/>
            <person name="Ferreira P."/>
            <person name="Barriuso J."/>
            <person name="Kellner H."/>
            <person name="Castanera R."/>
            <person name="Alfaro M."/>
            <person name="Ramirez L."/>
            <person name="Pisabarro A.G."/>
            <person name="Kuo A."/>
            <person name="Tritt A."/>
            <person name="Lipzen A."/>
            <person name="He G."/>
            <person name="Yan M."/>
            <person name="Ng V."/>
            <person name="Cullen D."/>
            <person name="Martin F."/>
            <person name="Rosso M.-N."/>
            <person name="Henrissat B."/>
            <person name="Hibbett D."/>
            <person name="Martinez A.T."/>
            <person name="Grigoriev I.V."/>
        </authorList>
    </citation>
    <scope>NUCLEOTIDE SEQUENCE</scope>
    <source>
        <strain evidence="2">AH 44721</strain>
    </source>
</reference>
<name>A0A9P5P3J7_GYMJU</name>
<dbReference type="Proteomes" id="UP000724874">
    <property type="component" value="Unassembled WGS sequence"/>
</dbReference>
<dbReference type="AlphaFoldDB" id="A0A9P5P3J7"/>
<evidence type="ECO:0000256" key="1">
    <source>
        <dbReference type="SAM" id="MobiDB-lite"/>
    </source>
</evidence>
<sequence length="242" mass="27447">MTKIVSSPQRHLQFRKISQEKYGGKAETKHLAKLMVSIDTWVFNVPALRGVGLSVSDWKLLSDVGKFLEIFTHATSALEKLEKYKGKAEANQFYKLGTMLHPSLRAGWFKNRVTDPIPWVLVTGANGQKRYKTKEEFQNNEVDKAEVLFRQVTTTYFEDAPKSASTENSSSDSQDQPPTKATKASESWLVSIFDFDMTEAAKPATITATPKELFKDEIKRYLRFEGGRGDPMDPLTWWKASN</sequence>
<dbReference type="EMBL" id="JADNYJ010000001">
    <property type="protein sequence ID" value="KAF8914286.1"/>
    <property type="molecule type" value="Genomic_DNA"/>
</dbReference>
<gene>
    <name evidence="2" type="ORF">CPB84DRAFT_1841013</name>
</gene>
<protein>
    <submittedName>
        <fullName evidence="2">Uncharacterized protein</fullName>
    </submittedName>
</protein>
<evidence type="ECO:0000313" key="2">
    <source>
        <dbReference type="EMBL" id="KAF8914286.1"/>
    </source>
</evidence>